<sequence length="485" mass="54291">MSFKNKVVHNILWVSISNVSLKFVNFFITIILARLLEPSDFGLVAIAFIIVNFFEILRDLGIGAALIHRKQDSDIAADTAFFLFPSIAIIFYLISYFIAPSASRFFREDELTAIIRVLSFTLVIWSFGNLPRTLLSKKLSFKKMVIPEIISKISYGTVAILMAFHGFGVWSLVGGRLFLEITAVITIWHVLDWRPSFRFDKKIAMELLNYGKHVITASIIVFLISIIDVTAIGRNLGSASLGYYNLALSISGMFTIQTAMTLSKVMFPAYSLIQGNTEKMRKAYIKTLRYLSMIIFPAAFGIMSVAWYFIKVIYGDKWLPATTILHVLCIYGLCRAMLNTTENVYLAAGKPKIQAKINFLQLILISVLIYPLTLIYGTFGTAVSVTVPALIMLVISFNEAGKILNKNFLDIAKTILPAATGAIIMASLIIVTQQFISGFSPVLTLFLSICVGIIVYLVFLQFTYQRELEDIKQIIGDIKCRLITT</sequence>
<keyword evidence="5 7" id="KW-1133">Transmembrane helix</keyword>
<dbReference type="CDD" id="cd13127">
    <property type="entry name" value="MATE_tuaB_like"/>
    <property type="match status" value="1"/>
</dbReference>
<dbReference type="EMBL" id="CP009511">
    <property type="protein sequence ID" value="AKB62432.1"/>
    <property type="molecule type" value="Genomic_DNA"/>
</dbReference>
<feature type="transmembrane region" description="Helical" evidence="7">
    <location>
        <begin position="244"/>
        <end position="267"/>
    </location>
</feature>
<feature type="transmembrane region" description="Helical" evidence="7">
    <location>
        <begin position="288"/>
        <end position="309"/>
    </location>
</feature>
<feature type="transmembrane region" description="Helical" evidence="7">
    <location>
        <begin position="359"/>
        <end position="379"/>
    </location>
</feature>
<feature type="transmembrane region" description="Helical" evidence="7">
    <location>
        <begin position="173"/>
        <end position="193"/>
    </location>
</feature>
<comment type="similarity">
    <text evidence="2">Belongs to the polysaccharide synthase family.</text>
</comment>
<dbReference type="AlphaFoldDB" id="A0A0E3RE22"/>
<evidence type="ECO:0000256" key="5">
    <source>
        <dbReference type="ARBA" id="ARBA00022989"/>
    </source>
</evidence>
<evidence type="ECO:0000256" key="7">
    <source>
        <dbReference type="SAM" id="Phobius"/>
    </source>
</evidence>
<proteinExistence type="inferred from homology"/>
<feature type="transmembrane region" description="Helical" evidence="7">
    <location>
        <begin position="321"/>
        <end position="338"/>
    </location>
</feature>
<feature type="transmembrane region" description="Helical" evidence="7">
    <location>
        <begin position="442"/>
        <end position="464"/>
    </location>
</feature>
<keyword evidence="3" id="KW-1003">Cell membrane</keyword>
<dbReference type="Proteomes" id="UP000033116">
    <property type="component" value="Chromosome"/>
</dbReference>
<evidence type="ECO:0000256" key="1">
    <source>
        <dbReference type="ARBA" id="ARBA00004651"/>
    </source>
</evidence>
<feature type="transmembrane region" description="Helical" evidence="7">
    <location>
        <begin position="111"/>
        <end position="128"/>
    </location>
</feature>
<protein>
    <submittedName>
        <fullName evidence="8">Uncharacterized protein</fullName>
    </submittedName>
</protein>
<comment type="subcellular location">
    <subcellularLocation>
        <location evidence="1">Cell membrane</location>
        <topology evidence="1">Multi-pass membrane protein</topology>
    </subcellularLocation>
</comment>
<feature type="transmembrane region" description="Helical" evidence="7">
    <location>
        <begin position="12"/>
        <end position="35"/>
    </location>
</feature>
<evidence type="ECO:0000256" key="2">
    <source>
        <dbReference type="ARBA" id="ARBA00007430"/>
    </source>
</evidence>
<feature type="transmembrane region" description="Helical" evidence="7">
    <location>
        <begin position="214"/>
        <end position="232"/>
    </location>
</feature>
<dbReference type="RefSeq" id="WP_048043895.1">
    <property type="nucleotide sequence ID" value="NZ_CP009511.1"/>
</dbReference>
<keyword evidence="6 7" id="KW-0472">Membrane</keyword>
<dbReference type="PANTHER" id="PTHR30250:SF10">
    <property type="entry name" value="LIPOPOLYSACCHARIDE BIOSYNTHESIS PROTEIN WZXC"/>
    <property type="match status" value="1"/>
</dbReference>
<dbReference type="Pfam" id="PF13440">
    <property type="entry name" value="Polysacc_synt_3"/>
    <property type="match status" value="1"/>
</dbReference>
<evidence type="ECO:0000256" key="6">
    <source>
        <dbReference type="ARBA" id="ARBA00023136"/>
    </source>
</evidence>
<evidence type="ECO:0000313" key="9">
    <source>
        <dbReference type="Proteomes" id="UP000033116"/>
    </source>
</evidence>
<gene>
    <name evidence="8" type="ORF">MSMAP_2447</name>
</gene>
<feature type="transmembrane region" description="Helical" evidence="7">
    <location>
        <begin position="41"/>
        <end position="67"/>
    </location>
</feature>
<dbReference type="PANTHER" id="PTHR30250">
    <property type="entry name" value="PST FAMILY PREDICTED COLANIC ACID TRANSPORTER"/>
    <property type="match status" value="1"/>
</dbReference>
<feature type="transmembrane region" description="Helical" evidence="7">
    <location>
        <begin position="416"/>
        <end position="436"/>
    </location>
</feature>
<reference evidence="8 9" key="1">
    <citation type="submission" date="2014-07" db="EMBL/GenBank/DDBJ databases">
        <title>Methanogenic archaea and the global carbon cycle.</title>
        <authorList>
            <person name="Henriksen J.R."/>
            <person name="Luke J."/>
            <person name="Reinhart S."/>
            <person name="Benedict M.N."/>
            <person name="Youngblut N.D."/>
            <person name="Metcalf M.E."/>
            <person name="Whitaker R.J."/>
            <person name="Metcalf W.W."/>
        </authorList>
    </citation>
    <scope>NUCLEOTIDE SEQUENCE [LARGE SCALE GENOMIC DNA]</scope>
    <source>
        <strain evidence="8 9">SarPi</strain>
    </source>
</reference>
<keyword evidence="4 7" id="KW-0812">Transmembrane</keyword>
<evidence type="ECO:0000256" key="3">
    <source>
        <dbReference type="ARBA" id="ARBA00022475"/>
    </source>
</evidence>
<dbReference type="InterPro" id="IPR050833">
    <property type="entry name" value="Poly_Biosynth_Transport"/>
</dbReference>
<evidence type="ECO:0000313" key="8">
    <source>
        <dbReference type="EMBL" id="AKB62432.1"/>
    </source>
</evidence>
<dbReference type="HOGENOM" id="CLU_026911_6_1_2"/>
<name>A0A0E3RE22_METMZ</name>
<accession>A0A0E3RE22</accession>
<feature type="transmembrane region" description="Helical" evidence="7">
    <location>
        <begin position="149"/>
        <end position="167"/>
    </location>
</feature>
<feature type="transmembrane region" description="Helical" evidence="7">
    <location>
        <begin position="79"/>
        <end position="99"/>
    </location>
</feature>
<feature type="transmembrane region" description="Helical" evidence="7">
    <location>
        <begin position="385"/>
        <end position="404"/>
    </location>
</feature>
<dbReference type="GeneID" id="24865722"/>
<dbReference type="PATRIC" id="fig|1434115.4.peg.3128"/>
<evidence type="ECO:0000256" key="4">
    <source>
        <dbReference type="ARBA" id="ARBA00022692"/>
    </source>
</evidence>
<dbReference type="GO" id="GO:0005886">
    <property type="term" value="C:plasma membrane"/>
    <property type="evidence" value="ECO:0007669"/>
    <property type="project" value="UniProtKB-SubCell"/>
</dbReference>
<organism evidence="8 9">
    <name type="scientific">Methanosarcina mazei SarPi</name>
    <dbReference type="NCBI Taxonomy" id="1434115"/>
    <lineage>
        <taxon>Archaea</taxon>
        <taxon>Methanobacteriati</taxon>
        <taxon>Methanobacteriota</taxon>
        <taxon>Stenosarchaea group</taxon>
        <taxon>Methanomicrobia</taxon>
        <taxon>Methanosarcinales</taxon>
        <taxon>Methanosarcinaceae</taxon>
        <taxon>Methanosarcina</taxon>
    </lineage>
</organism>